<sequence>MRQIAEDIWVHEDSMNMLGTQLGLRMTVVRLEGGSLWLHSATALTPELQQQVNALGSVRYIVAANNHHSRWLQDWADAYPEADLYVSAGIPRKVPLSKYHILQLGIEAPWANDLSWETMPSVPLFCETVFFHHKSQSLIVTDFIQNYPDEQPADGFSGVMTKYVFQPIGFKGCCIAPPLKLGLTIKDKQAFGRFVEHVKSWDFQRIVVTHGEVIEQQAKSVFEKLTHRFCS</sequence>
<dbReference type="InterPro" id="IPR025638">
    <property type="entry name" value="DUF4336"/>
</dbReference>
<dbReference type="RefSeq" id="WP_047876805.1">
    <property type="nucleotide sequence ID" value="NZ_LDOT01000001.1"/>
</dbReference>
<evidence type="ECO:0000313" key="2">
    <source>
        <dbReference type="Proteomes" id="UP000036097"/>
    </source>
</evidence>
<proteinExistence type="predicted"/>
<gene>
    <name evidence="1" type="ORF">ABT56_00015</name>
</gene>
<dbReference type="OrthoDB" id="450111at2"/>
<organism evidence="1 2">
    <name type="scientific">Photobacterium aquae</name>
    <dbReference type="NCBI Taxonomy" id="1195763"/>
    <lineage>
        <taxon>Bacteria</taxon>
        <taxon>Pseudomonadati</taxon>
        <taxon>Pseudomonadota</taxon>
        <taxon>Gammaproteobacteria</taxon>
        <taxon>Vibrionales</taxon>
        <taxon>Vibrionaceae</taxon>
        <taxon>Photobacterium</taxon>
    </lineage>
</organism>
<name>A0A0J1HCZ8_9GAMM</name>
<protein>
    <submittedName>
        <fullName evidence="1">Methanol oxidase</fullName>
    </submittedName>
</protein>
<dbReference type="PANTHER" id="PTHR33835:SF1">
    <property type="entry name" value="METALLO-BETA-LACTAMASE DOMAIN-CONTAINING PROTEIN"/>
    <property type="match status" value="1"/>
</dbReference>
<dbReference type="Gene3D" id="3.60.15.10">
    <property type="entry name" value="Ribonuclease Z/Hydroxyacylglutathione hydrolase-like"/>
    <property type="match status" value="1"/>
</dbReference>
<dbReference type="PANTHER" id="PTHR33835">
    <property type="entry name" value="YALI0C07656P"/>
    <property type="match status" value="1"/>
</dbReference>
<reference evidence="1 2" key="1">
    <citation type="submission" date="2015-05" db="EMBL/GenBank/DDBJ databases">
        <title>Photobacterium galathea sp. nov.</title>
        <authorList>
            <person name="Machado H."/>
            <person name="Gram L."/>
        </authorList>
    </citation>
    <scope>NUCLEOTIDE SEQUENCE [LARGE SCALE GENOMIC DNA]</scope>
    <source>
        <strain evidence="1 2">CGMCC 1.12159</strain>
    </source>
</reference>
<evidence type="ECO:0000313" key="1">
    <source>
        <dbReference type="EMBL" id="KLV09518.1"/>
    </source>
</evidence>
<comment type="caution">
    <text evidence="1">The sequence shown here is derived from an EMBL/GenBank/DDBJ whole genome shotgun (WGS) entry which is preliminary data.</text>
</comment>
<dbReference type="Pfam" id="PF14234">
    <property type="entry name" value="DUF4336"/>
    <property type="match status" value="1"/>
</dbReference>
<accession>A0A0J1HCZ8</accession>
<dbReference type="AlphaFoldDB" id="A0A0J1HCZ8"/>
<dbReference type="Proteomes" id="UP000036097">
    <property type="component" value="Unassembled WGS sequence"/>
</dbReference>
<dbReference type="PATRIC" id="fig|1195763.3.peg.1"/>
<dbReference type="STRING" id="1195763.ABT56_00015"/>
<dbReference type="SUPFAM" id="SSF56281">
    <property type="entry name" value="Metallo-hydrolase/oxidoreductase"/>
    <property type="match status" value="1"/>
</dbReference>
<dbReference type="InterPro" id="IPR036866">
    <property type="entry name" value="RibonucZ/Hydroxyglut_hydro"/>
</dbReference>
<dbReference type="EMBL" id="LDOT01000001">
    <property type="protein sequence ID" value="KLV09518.1"/>
    <property type="molecule type" value="Genomic_DNA"/>
</dbReference>
<keyword evidence="2" id="KW-1185">Reference proteome</keyword>